<dbReference type="Gramene" id="TraesSTA7D03G04489370.1">
    <property type="protein sequence ID" value="TraesSTA7D03G04489370.1"/>
    <property type="gene ID" value="TraesSTA7D03G04489370"/>
</dbReference>
<feature type="domain" description="Disease resistance N-terminal" evidence="10">
    <location>
        <begin position="12"/>
        <end position="89"/>
    </location>
</feature>
<dbReference type="InterPro" id="IPR032675">
    <property type="entry name" value="LRR_dom_sf"/>
</dbReference>
<keyword evidence="2" id="KW-0433">Leucine-rich repeat</keyword>
<dbReference type="Proteomes" id="UP000019116">
    <property type="component" value="Chromosome 7D"/>
</dbReference>
<evidence type="ECO:0000259" key="9">
    <source>
        <dbReference type="Pfam" id="PF00931"/>
    </source>
</evidence>
<keyword evidence="3" id="KW-0677">Repeat</keyword>
<dbReference type="Gramene" id="TraesROB_scaffold_026416_01G000200.1">
    <property type="protein sequence ID" value="TraesROB_scaffold_026416_01G000200.1"/>
    <property type="gene ID" value="TraesROB_scaffold_026416_01G000200"/>
</dbReference>
<dbReference type="Gene3D" id="1.20.5.4130">
    <property type="match status" value="1"/>
</dbReference>
<dbReference type="Pfam" id="PF00931">
    <property type="entry name" value="NB-ARC"/>
    <property type="match status" value="2"/>
</dbReference>
<evidence type="ECO:0000313" key="13">
    <source>
        <dbReference type="Proteomes" id="UP000019116"/>
    </source>
</evidence>
<evidence type="ECO:0000256" key="6">
    <source>
        <dbReference type="ARBA" id="ARBA00023054"/>
    </source>
</evidence>
<reference evidence="12" key="2">
    <citation type="submission" date="2018-10" db="UniProtKB">
        <authorList>
            <consortium name="EnsemblPlants"/>
        </authorList>
    </citation>
    <scope>IDENTIFICATION</scope>
</reference>
<feature type="domain" description="Disease resistance R13L4/SHOC-2-like LRR" evidence="11">
    <location>
        <begin position="958"/>
        <end position="1074"/>
    </location>
</feature>
<evidence type="ECO:0000256" key="7">
    <source>
        <dbReference type="SAM" id="Coils"/>
    </source>
</evidence>
<protein>
    <recommendedName>
        <fullName evidence="14">NB-ARC domain-containing protein</fullName>
    </recommendedName>
</protein>
<comment type="similarity">
    <text evidence="1">Belongs to the disease resistance NB-LRR family.</text>
</comment>
<name>A0A3B6TT16_WHEAT</name>
<keyword evidence="6 7" id="KW-0175">Coiled coil</keyword>
<sequence>MAEFALGLTKTAVEGTLSRVKSAIEEEGKQRARVQEDLMFITSEFEMMQAFLSASSAGERASNNLVAWAWVRQLRRLAFDVEDCVEFVVHLDEPSPWDWVQRLASSLPCLARPPLPLDEAVAEIKRLKARVEEVSQRNTRYNIMAGGGDNGDENKQMIKRPAAGGHTHTSAPGAEAFHVLRDVWKAMGKAHEATVDLKRLIDCQGSELKVISLWGSPEADVAGELEWASSFVKNAYVDPEICQQFKNRACVKLASPFNPAEFLNNLLTQFTSHHHNRHDDMSELMLQVSQHKYLIILEQELSSVADWEAIKMYLPDGNNGSRIIVSTKHLAIARLCTGEPFQVCEFHCFSRDQYLCAIFPKGCAHRIGMAEFVWQLRRHPGVISLCSHTFRSESQLIDELHEESTGKLRVFDGLKFEYQYYHPDDELNLVEFAMGILEECYPEDTPECVFEEMFSGMDDQDKIQSCREFLTQHDYLIYVKLELLKDWDFIRQHLLCESTRACIVVITGNQSVAKHCVGHQQYLSLNVHDLLNEGSSDQQHQSGHADGGRESIIIKEEGEHEPDELVGREDESDFFRGHSQFITVSSVWGIAGVGKSAIVRPYYNYIKLNREHYRTYGWVDVAHPFSLMDMCRRLLLDFYSDDLDAKETAAIGMVEGQDPIQTCCKILREKKCLLVIDDLRSTHEWDLIKASLLSQAKIGYRIIVITREESIARHCTVTIHNKYGILNLKGLEPDMALHLFKKITLDGKPESEFPPNAEKISKLITSKCGSIPEVIVAIGKIASLGLGNIEWLEHINVDFMRVLDTPSSSSSLKGLFCWMQSYFDACSDELKPCIFYMSIFPAEQRIRRRRLLRRWIAEGYSSCGGGGGIAEEKAEKLLADFMKLGIFYKGQISSTTRSCQLNGFFHEYIKSRPMEDNLVFELQGSCGPSSRLTGQHLTISSSWDRDEIVFNSMDLSRLRSLTVFGKWVPFIISCDKMKMLRVLDLEDTSSSSPLESDDTGVVTDDDLEMIGKFLTRLKFLSLRGCMQVTHLPDSMGAMRQLETLDVRHTSIFELPPAIITKLHKLQYIRAGNTATRSPLAPTPPPSPTLPPLSLTQPEPVEQVHGGTSPFLGAKAAALCVTQQASARINGAWKSRAHALVESSNSSSSWWESRKQRRSRVAANGGGVEVACAAAKGIGKLTELHTLGVVNIAGGRGALLLFLKALKKLTQLRKLGLSGINRKNWKDLCSAISGHLPHLESLSLQLLLLEEDGSYDFACFDDISELPKTLKSLKVFYTGTGGGAGASPASISAAWINQFPNLKRFNHEVRVSSQDDMNSIRRRCHKFANLNYSENELHVPGFERRLGIKPSQQHISFGDHFAMLVLDSLVIYCSGISSTVTVGRPTTVHVKAVSIRCCSSCGGSSCLRIDGLERIRYLKEVFVTGPCSDGFKEELQKQLNKHQGKPSLRLL</sequence>
<feature type="coiled-coil region" evidence="7">
    <location>
        <begin position="117"/>
        <end position="144"/>
    </location>
</feature>
<dbReference type="InterPro" id="IPR044974">
    <property type="entry name" value="Disease_R_plants"/>
</dbReference>
<feature type="compositionally biased region" description="Pro residues" evidence="8">
    <location>
        <begin position="1080"/>
        <end position="1090"/>
    </location>
</feature>
<feature type="domain" description="NB-ARC" evidence="9">
    <location>
        <begin position="232"/>
        <end position="353"/>
    </location>
</feature>
<dbReference type="InterPro" id="IPR002182">
    <property type="entry name" value="NB-ARC"/>
</dbReference>
<dbReference type="Gene3D" id="3.40.50.300">
    <property type="entry name" value="P-loop containing nucleotide triphosphate hydrolases"/>
    <property type="match status" value="1"/>
</dbReference>
<dbReference type="OrthoDB" id="687791at2759"/>
<feature type="region of interest" description="Disordered" evidence="8">
    <location>
        <begin position="1074"/>
        <end position="1095"/>
    </location>
</feature>
<reference evidence="12" key="1">
    <citation type="submission" date="2018-08" db="EMBL/GenBank/DDBJ databases">
        <authorList>
            <person name="Rossello M."/>
        </authorList>
    </citation>
    <scope>NUCLEOTIDE SEQUENCE [LARGE SCALE GENOMIC DNA]</scope>
    <source>
        <strain evidence="12">cv. Chinese Spring</strain>
    </source>
</reference>
<dbReference type="EnsemblPlants" id="TraesCS7D02G547100.1">
    <property type="protein sequence ID" value="TraesCS7D02G547100.1"/>
    <property type="gene ID" value="TraesCS7D02G547100"/>
</dbReference>
<dbReference type="SUPFAM" id="SSF52540">
    <property type="entry name" value="P-loop containing nucleoside triphosphate hydrolases"/>
    <property type="match status" value="1"/>
</dbReference>
<evidence type="ECO:0000256" key="1">
    <source>
        <dbReference type="ARBA" id="ARBA00008894"/>
    </source>
</evidence>
<keyword evidence="13" id="KW-1185">Reference proteome</keyword>
<keyword evidence="4" id="KW-0547">Nucleotide-binding</keyword>
<dbReference type="GO" id="GO:0043531">
    <property type="term" value="F:ADP binding"/>
    <property type="evidence" value="ECO:0007669"/>
    <property type="project" value="InterPro"/>
</dbReference>
<dbReference type="InterPro" id="IPR041118">
    <property type="entry name" value="Rx_N"/>
</dbReference>
<dbReference type="Gramene" id="TraesJAG7D03G04479260.1">
    <property type="protein sequence ID" value="TraesJAG7D03G04479260.1"/>
    <property type="gene ID" value="TraesJAG7D03G04479260"/>
</dbReference>
<dbReference type="STRING" id="4565.A0A3B6TT16"/>
<evidence type="ECO:0000259" key="10">
    <source>
        <dbReference type="Pfam" id="PF18052"/>
    </source>
</evidence>
<dbReference type="PANTHER" id="PTHR23155">
    <property type="entry name" value="DISEASE RESISTANCE PROTEIN RP"/>
    <property type="match status" value="1"/>
</dbReference>
<evidence type="ECO:0000256" key="4">
    <source>
        <dbReference type="ARBA" id="ARBA00022741"/>
    </source>
</evidence>
<dbReference type="InterPro" id="IPR036388">
    <property type="entry name" value="WH-like_DNA-bd_sf"/>
</dbReference>
<evidence type="ECO:0000256" key="5">
    <source>
        <dbReference type="ARBA" id="ARBA00022821"/>
    </source>
</evidence>
<proteinExistence type="inferred from homology"/>
<evidence type="ECO:0000256" key="3">
    <source>
        <dbReference type="ARBA" id="ARBA00022737"/>
    </source>
</evidence>
<dbReference type="Gramene" id="TraesPARA_EIv1.0_2641940.1">
    <property type="protein sequence ID" value="TraesPARA_EIv1.0_2641940.1.CDS"/>
    <property type="gene ID" value="TraesPARA_EIv1.0_2641940"/>
</dbReference>
<dbReference type="Pfam" id="PF18052">
    <property type="entry name" value="Rx_N"/>
    <property type="match status" value="1"/>
</dbReference>
<organism evidence="12">
    <name type="scientific">Triticum aestivum</name>
    <name type="common">Wheat</name>
    <dbReference type="NCBI Taxonomy" id="4565"/>
    <lineage>
        <taxon>Eukaryota</taxon>
        <taxon>Viridiplantae</taxon>
        <taxon>Streptophyta</taxon>
        <taxon>Embryophyta</taxon>
        <taxon>Tracheophyta</taxon>
        <taxon>Spermatophyta</taxon>
        <taxon>Magnoliopsida</taxon>
        <taxon>Liliopsida</taxon>
        <taxon>Poales</taxon>
        <taxon>Poaceae</taxon>
        <taxon>BOP clade</taxon>
        <taxon>Pooideae</taxon>
        <taxon>Triticodae</taxon>
        <taxon>Triticeae</taxon>
        <taxon>Triticinae</taxon>
        <taxon>Triticum</taxon>
    </lineage>
</organism>
<dbReference type="Gramene" id="TraesCS7D02G547100.1">
    <property type="protein sequence ID" value="TraesCS7D02G547100.1"/>
    <property type="gene ID" value="TraesCS7D02G547100"/>
</dbReference>
<dbReference type="Gramene" id="TraesCAD_scaffold_025982_01G000200.1">
    <property type="protein sequence ID" value="TraesCAD_scaffold_025982_01G000200.1"/>
    <property type="gene ID" value="TraesCAD_scaffold_025982_01G000200"/>
</dbReference>
<evidence type="ECO:0000256" key="2">
    <source>
        <dbReference type="ARBA" id="ARBA00022614"/>
    </source>
</evidence>
<dbReference type="GO" id="GO:0006952">
    <property type="term" value="P:defense response"/>
    <property type="evidence" value="ECO:0007669"/>
    <property type="project" value="UniProtKB-KW"/>
</dbReference>
<dbReference type="Gramene" id="TraesWEE_scaffold_149301_01G000100.1">
    <property type="protein sequence ID" value="TraesWEE_scaffold_149301_01G000100.1"/>
    <property type="gene ID" value="TraesWEE_scaffold_149301_01G000100"/>
</dbReference>
<evidence type="ECO:0000256" key="8">
    <source>
        <dbReference type="SAM" id="MobiDB-lite"/>
    </source>
</evidence>
<dbReference type="Gene3D" id="1.10.10.10">
    <property type="entry name" value="Winged helix-like DNA-binding domain superfamily/Winged helix DNA-binding domain"/>
    <property type="match status" value="1"/>
</dbReference>
<dbReference type="InterPro" id="IPR038005">
    <property type="entry name" value="RX-like_CC"/>
</dbReference>
<keyword evidence="5" id="KW-0611">Plant defense</keyword>
<dbReference type="InterPro" id="IPR027417">
    <property type="entry name" value="P-loop_NTPase"/>
</dbReference>
<evidence type="ECO:0000259" key="11">
    <source>
        <dbReference type="Pfam" id="PF23598"/>
    </source>
</evidence>
<dbReference type="Gramene" id="TraesCS7D03G1297500.1">
    <property type="protein sequence ID" value="TraesCS7D03G1297500.1.CDS"/>
    <property type="gene ID" value="TraesCS7D03G1297500"/>
</dbReference>
<evidence type="ECO:0008006" key="14">
    <source>
        <dbReference type="Google" id="ProtNLM"/>
    </source>
</evidence>
<evidence type="ECO:0000313" key="12">
    <source>
        <dbReference type="EnsemblPlants" id="TraesCS7D02G547100.1"/>
    </source>
</evidence>
<dbReference type="PRINTS" id="PR00364">
    <property type="entry name" value="DISEASERSIST"/>
</dbReference>
<dbReference type="GO" id="GO:0051707">
    <property type="term" value="P:response to other organism"/>
    <property type="evidence" value="ECO:0007669"/>
    <property type="project" value="UniProtKB-ARBA"/>
</dbReference>
<dbReference type="Gene3D" id="3.80.10.10">
    <property type="entry name" value="Ribonuclease Inhibitor"/>
    <property type="match status" value="2"/>
</dbReference>
<dbReference type="PANTHER" id="PTHR23155:SF1135">
    <property type="entry name" value="OS08G0246300 PROTEIN"/>
    <property type="match status" value="1"/>
</dbReference>
<dbReference type="CDD" id="cd14798">
    <property type="entry name" value="RX-CC_like"/>
    <property type="match status" value="1"/>
</dbReference>
<accession>A0A3B6TT16</accession>
<feature type="domain" description="NB-ARC" evidence="9">
    <location>
        <begin position="584"/>
        <end position="746"/>
    </location>
</feature>
<dbReference type="SUPFAM" id="SSF52047">
    <property type="entry name" value="RNI-like"/>
    <property type="match status" value="1"/>
</dbReference>
<dbReference type="Pfam" id="PF23598">
    <property type="entry name" value="LRR_14"/>
    <property type="match status" value="1"/>
</dbReference>
<dbReference type="InterPro" id="IPR055414">
    <property type="entry name" value="LRR_R13L4/SHOC2-like"/>
</dbReference>
<dbReference type="Gramene" id="TraesCLE_scaffold_155615_01G000100.1">
    <property type="protein sequence ID" value="TraesCLE_scaffold_155615_01G000100.1"/>
    <property type="gene ID" value="TraesCLE_scaffold_155615_01G000100"/>
</dbReference>